<evidence type="ECO:0000313" key="2">
    <source>
        <dbReference type="EMBL" id="VAW48385.1"/>
    </source>
</evidence>
<sequence>MTFFFKSYLSSVDTYIYRMVESQEKVATMQLVDTLDEQSLLEDLIESTKPSLISGQRHYLIETPFRYPPLEYGSRFGSKFERSIFYGSHTVNAMLYESAYYAFHFWNALDIPFENPIISHKTSFEVKVKSPSYIDLCLIQDADMQMKLRSKTDYGFTQAVGAELRVLQVDAFSYFSARSPNEDKNMGVFNIDSMVSHPLRQCGWEVKQTGESILFYCRDNTALNKQFQKTAFLVNQKFPEPSS</sequence>
<accession>A0A3B0VXQ4</accession>
<dbReference type="SMART" id="SM00953">
    <property type="entry name" value="RES"/>
    <property type="match status" value="1"/>
</dbReference>
<dbReference type="EMBL" id="UOFC01000206">
    <property type="protein sequence ID" value="VAW48385.1"/>
    <property type="molecule type" value="Genomic_DNA"/>
</dbReference>
<reference evidence="2" key="1">
    <citation type="submission" date="2018-06" db="EMBL/GenBank/DDBJ databases">
        <authorList>
            <person name="Zhirakovskaya E."/>
        </authorList>
    </citation>
    <scope>NUCLEOTIDE SEQUENCE</scope>
</reference>
<dbReference type="InterPro" id="IPR014914">
    <property type="entry name" value="RES_dom"/>
</dbReference>
<feature type="domain" description="RES" evidence="1">
    <location>
        <begin position="64"/>
        <end position="202"/>
    </location>
</feature>
<dbReference type="Pfam" id="PF08808">
    <property type="entry name" value="RES"/>
    <property type="match status" value="1"/>
</dbReference>
<proteinExistence type="predicted"/>
<evidence type="ECO:0000259" key="1">
    <source>
        <dbReference type="SMART" id="SM00953"/>
    </source>
</evidence>
<protein>
    <recommendedName>
        <fullName evidence="1">RES domain-containing protein</fullName>
    </recommendedName>
</protein>
<gene>
    <name evidence="2" type="ORF">MNBD_GAMMA03-951</name>
</gene>
<dbReference type="AlphaFoldDB" id="A0A3B0VXQ4"/>
<name>A0A3B0VXQ4_9ZZZZ</name>
<organism evidence="2">
    <name type="scientific">hydrothermal vent metagenome</name>
    <dbReference type="NCBI Taxonomy" id="652676"/>
    <lineage>
        <taxon>unclassified sequences</taxon>
        <taxon>metagenomes</taxon>
        <taxon>ecological metagenomes</taxon>
    </lineage>
</organism>